<sequence>MMRDSAPQIVERPGLEDVAEEEDVFAAEVSAKSALLHSSCQVQRGNAEMEEGQLSVSQVEAEFAQLTFRKQVSYRRLYLTVDRQETGEREGDMQQRTSARDSNQGRLRM</sequence>
<feature type="region of interest" description="Disordered" evidence="1">
    <location>
        <begin position="83"/>
        <end position="109"/>
    </location>
</feature>
<keyword evidence="2" id="KW-0808">Transferase</keyword>
<name>A0AAV1PYY6_SCOSC</name>
<evidence type="ECO:0000256" key="1">
    <source>
        <dbReference type="SAM" id="MobiDB-lite"/>
    </source>
</evidence>
<reference evidence="2 3" key="1">
    <citation type="submission" date="2024-01" db="EMBL/GenBank/DDBJ databases">
        <authorList>
            <person name="Alioto T."/>
            <person name="Alioto T."/>
            <person name="Gomez Garrido J."/>
        </authorList>
    </citation>
    <scope>NUCLEOTIDE SEQUENCE [LARGE SCALE GENOMIC DNA]</scope>
</reference>
<dbReference type="GO" id="GO:0016301">
    <property type="term" value="F:kinase activity"/>
    <property type="evidence" value="ECO:0007669"/>
    <property type="project" value="UniProtKB-KW"/>
</dbReference>
<keyword evidence="3" id="KW-1185">Reference proteome</keyword>
<gene>
    <name evidence="2" type="ORF">FSCOSCO3_A011057</name>
</gene>
<protein>
    <submittedName>
        <fullName evidence="2">Diacylglycerol kinase zeta-like isoform X5</fullName>
    </submittedName>
</protein>
<evidence type="ECO:0000313" key="2">
    <source>
        <dbReference type="EMBL" id="CAK6976518.1"/>
    </source>
</evidence>
<evidence type="ECO:0000313" key="3">
    <source>
        <dbReference type="Proteomes" id="UP001314229"/>
    </source>
</evidence>
<accession>A0AAV1PYY6</accession>
<comment type="caution">
    <text evidence="2">The sequence shown here is derived from an EMBL/GenBank/DDBJ whole genome shotgun (WGS) entry which is preliminary data.</text>
</comment>
<dbReference type="Proteomes" id="UP001314229">
    <property type="component" value="Unassembled WGS sequence"/>
</dbReference>
<dbReference type="AlphaFoldDB" id="A0AAV1PYY6"/>
<proteinExistence type="predicted"/>
<keyword evidence="2" id="KW-0418">Kinase</keyword>
<feature type="compositionally biased region" description="Polar residues" evidence="1">
    <location>
        <begin position="94"/>
        <end position="109"/>
    </location>
</feature>
<organism evidence="2 3">
    <name type="scientific">Scomber scombrus</name>
    <name type="common">Atlantic mackerel</name>
    <name type="synonym">Scomber vernalis</name>
    <dbReference type="NCBI Taxonomy" id="13677"/>
    <lineage>
        <taxon>Eukaryota</taxon>
        <taxon>Metazoa</taxon>
        <taxon>Chordata</taxon>
        <taxon>Craniata</taxon>
        <taxon>Vertebrata</taxon>
        <taxon>Euteleostomi</taxon>
        <taxon>Actinopterygii</taxon>
        <taxon>Neopterygii</taxon>
        <taxon>Teleostei</taxon>
        <taxon>Neoteleostei</taxon>
        <taxon>Acanthomorphata</taxon>
        <taxon>Pelagiaria</taxon>
        <taxon>Scombriformes</taxon>
        <taxon>Scombridae</taxon>
        <taxon>Scomber</taxon>
    </lineage>
</organism>
<feature type="compositionally biased region" description="Basic and acidic residues" evidence="1">
    <location>
        <begin position="83"/>
        <end position="93"/>
    </location>
</feature>
<dbReference type="EMBL" id="CAWUFR010000353">
    <property type="protein sequence ID" value="CAK6976518.1"/>
    <property type="molecule type" value="Genomic_DNA"/>
</dbReference>